<name>A0ABT1E650_9FIRM</name>
<dbReference type="EMBL" id="JAMZFW010000003">
    <property type="protein sequence ID" value="MCP1101318.1"/>
    <property type="molecule type" value="Genomic_DNA"/>
</dbReference>
<evidence type="ECO:0000313" key="2">
    <source>
        <dbReference type="EMBL" id="MCP1101318.1"/>
    </source>
</evidence>
<dbReference type="SFLD" id="SFLDG01082">
    <property type="entry name" value="B12-binding_domain_containing"/>
    <property type="match status" value="1"/>
</dbReference>
<dbReference type="Proteomes" id="UP001523566">
    <property type="component" value="Unassembled WGS sequence"/>
</dbReference>
<gene>
    <name evidence="2" type="primary">hemZ</name>
    <name evidence="2" type="ORF">NK125_02685</name>
</gene>
<reference evidence="2 3" key="1">
    <citation type="journal article" date="2022" name="Genome Biol. Evol.">
        <title>Host diet, physiology and behaviors set the stage for Lachnospiraceae cladogenesis.</title>
        <authorList>
            <person name="Vera-Ponce De Leon A."/>
            <person name="Schneider M."/>
            <person name="Jahnes B.C."/>
            <person name="Sadowski V."/>
            <person name="Camuy-Velez L.A."/>
            <person name="Duan J."/>
            <person name="Sabree Z.L."/>
        </authorList>
    </citation>
    <scope>NUCLEOTIDE SEQUENCE [LARGE SCALE GENOMIC DNA]</scope>
    <source>
        <strain evidence="2 3">PAL113</strain>
    </source>
</reference>
<dbReference type="PANTHER" id="PTHR13932">
    <property type="entry name" value="COPROPORPHYRINIGEN III OXIDASE"/>
    <property type="match status" value="1"/>
</dbReference>
<keyword evidence="2" id="KW-0560">Oxidoreductase</keyword>
<accession>A0ABT1E650</accession>
<evidence type="ECO:0000313" key="3">
    <source>
        <dbReference type="Proteomes" id="UP001523566"/>
    </source>
</evidence>
<dbReference type="InterPro" id="IPR023995">
    <property type="entry name" value="HemZ"/>
</dbReference>
<dbReference type="Gene3D" id="3.80.30.20">
    <property type="entry name" value="tm_1862 like domain"/>
    <property type="match status" value="1"/>
</dbReference>
<protein>
    <submittedName>
        <fullName evidence="2">Coproporphyrinogen dehydrogenase HemZ</fullName>
        <ecNumber evidence="2">1.3.98.3</ecNumber>
    </submittedName>
</protein>
<dbReference type="Pfam" id="PF04055">
    <property type="entry name" value="Radical_SAM"/>
    <property type="match status" value="1"/>
</dbReference>
<dbReference type="PROSITE" id="PS51918">
    <property type="entry name" value="RADICAL_SAM"/>
    <property type="match status" value="1"/>
</dbReference>
<keyword evidence="3" id="KW-1185">Reference proteome</keyword>
<evidence type="ECO:0000259" key="1">
    <source>
        <dbReference type="PROSITE" id="PS51918"/>
    </source>
</evidence>
<dbReference type="EC" id="1.3.98.3" evidence="2"/>
<dbReference type="InterPro" id="IPR034505">
    <property type="entry name" value="Coproporphyrinogen-III_oxidase"/>
</dbReference>
<dbReference type="SFLD" id="SFLDS00029">
    <property type="entry name" value="Radical_SAM"/>
    <property type="match status" value="1"/>
</dbReference>
<comment type="caution">
    <text evidence="2">The sequence shown here is derived from an EMBL/GenBank/DDBJ whole genome shotgun (WGS) entry which is preliminary data.</text>
</comment>
<sequence>MIEIIVQKEKMLYNVYHLVKAFYPSEELQTRVEEKASTFVGVFFEEGASFLSDTEVKKDLDQELYQFLSDKTKRVLDWGVLQGVRPSKLAMKKVEEGMEKSDFITHIGEERLVSKQKAELIYEIAKRERQIMKPLDLQRGWSLYVGIPFCPSVCTYCSFSSGSVKEYEAYIEDYVDALCMEIRSLKEVVKERKLNTIYIGGGTPTSLTAEQLEKLCRCIEDTFSFEDLLEYTVEAGRPDSITKAKLEVLKRFKVSRISINPQSMQQKTLDIIGRNHSIESVNETFYLAREVGFDNINMDLIMGLPGEGVEEARDTLEKIKTLGPESLTIHSLAIKRVAQLTKQEIDGKTVEKMLELGREYASVMGLRPYYLYRQKNIAGNFENTGYAKVDKEGLYNILIMEEKQTILACGAGATSKIVLEKEKDNLIRIGNVKNIREYITRIEQIVKGKGDIQWH</sequence>
<dbReference type="NCBIfam" id="TIGR03994">
    <property type="entry name" value="rSAM_HemZ"/>
    <property type="match status" value="1"/>
</dbReference>
<dbReference type="RefSeq" id="WP_262065106.1">
    <property type="nucleotide sequence ID" value="NZ_JAMXOD010000003.1"/>
</dbReference>
<dbReference type="SUPFAM" id="SSF102114">
    <property type="entry name" value="Radical SAM enzymes"/>
    <property type="match status" value="1"/>
</dbReference>
<dbReference type="SFLD" id="SFLDG01065">
    <property type="entry name" value="anaerobic_coproporphyrinogen-I"/>
    <property type="match status" value="1"/>
</dbReference>
<dbReference type="InterPro" id="IPR006638">
    <property type="entry name" value="Elp3/MiaA/NifB-like_rSAM"/>
</dbReference>
<dbReference type="GO" id="GO:0051989">
    <property type="term" value="F:coproporphyrinogen dehydrogenase activity"/>
    <property type="evidence" value="ECO:0007669"/>
    <property type="project" value="UniProtKB-EC"/>
</dbReference>
<dbReference type="SFLD" id="SFLDF00310">
    <property type="entry name" value="oxygen-independent_coproporphy"/>
    <property type="match status" value="1"/>
</dbReference>
<dbReference type="PANTHER" id="PTHR13932:SF1">
    <property type="entry name" value="OXYGEN-INDEPENDENT COPROPORPHYRINOGEN-III OXIDASE-LIKE PROTEIN HEMZ"/>
    <property type="match status" value="1"/>
</dbReference>
<dbReference type="InterPro" id="IPR007197">
    <property type="entry name" value="rSAM"/>
</dbReference>
<dbReference type="SMART" id="SM00729">
    <property type="entry name" value="Elp3"/>
    <property type="match status" value="1"/>
</dbReference>
<organism evidence="2 3">
    <name type="scientific">Aequitasia blattaphilus</name>
    <dbReference type="NCBI Taxonomy" id="2949332"/>
    <lineage>
        <taxon>Bacteria</taxon>
        <taxon>Bacillati</taxon>
        <taxon>Bacillota</taxon>
        <taxon>Clostridia</taxon>
        <taxon>Lachnospirales</taxon>
        <taxon>Lachnospiraceae</taxon>
        <taxon>Aequitasia</taxon>
    </lineage>
</organism>
<proteinExistence type="predicted"/>
<feature type="domain" description="Radical SAM core" evidence="1">
    <location>
        <begin position="135"/>
        <end position="367"/>
    </location>
</feature>
<dbReference type="InterPro" id="IPR023404">
    <property type="entry name" value="rSAM_horseshoe"/>
</dbReference>
<dbReference type="InterPro" id="IPR058240">
    <property type="entry name" value="rSAM_sf"/>
</dbReference>
<dbReference type="CDD" id="cd01335">
    <property type="entry name" value="Radical_SAM"/>
    <property type="match status" value="1"/>
</dbReference>